<protein>
    <recommendedName>
        <fullName evidence="5">30S ribosomal protein S3, chloroplastic</fullName>
    </recommendedName>
</protein>
<dbReference type="InterPro" id="IPR000073">
    <property type="entry name" value="AB_hydrolase_1"/>
</dbReference>
<dbReference type="Proteomes" id="UP000054498">
    <property type="component" value="Unassembled WGS sequence"/>
</dbReference>
<keyword evidence="10" id="KW-1185">Reference proteome</keyword>
<dbReference type="GO" id="GO:0005840">
    <property type="term" value="C:ribosome"/>
    <property type="evidence" value="ECO:0007669"/>
    <property type="project" value="UniProtKB-KW"/>
</dbReference>
<evidence type="ECO:0000256" key="7">
    <source>
        <dbReference type="SAM" id="MobiDB-lite"/>
    </source>
</evidence>
<dbReference type="SUPFAM" id="SSF53474">
    <property type="entry name" value="alpha/beta-Hydrolases"/>
    <property type="match status" value="1"/>
</dbReference>
<accession>A0A0D2MHV2</accession>
<feature type="domain" description="KH type-2" evidence="8">
    <location>
        <begin position="285"/>
        <end position="356"/>
    </location>
</feature>
<dbReference type="PRINTS" id="PR00111">
    <property type="entry name" value="ABHYDROLASE"/>
</dbReference>
<dbReference type="CDD" id="cd02413">
    <property type="entry name" value="KH-II_40S_S3"/>
    <property type="match status" value="1"/>
</dbReference>
<dbReference type="RefSeq" id="XP_013899286.1">
    <property type="nucleotide sequence ID" value="XM_014043832.1"/>
</dbReference>
<dbReference type="InterPro" id="IPR015946">
    <property type="entry name" value="KH_dom-like_a/b"/>
</dbReference>
<sequence length="429" mass="47156">MAERMQRAPIPVPSLPFGALQTAFVAPSGTYANSDAPPVVLLHGFDSSSLEMRRLHPLLEQEVEAWAVDLKREHLFSFWQEKIGRPMVLVGASLGGAIALEFALEYPEAVEKIVLIDAQGFIDGIGPMSTMPRPLAAAGVWVLRTEQLRMAANRMAYHDQAFATEDAMRVGRLHTHLDGWSDANIAFMRGGGYAISTRLGQVTQPVLVIWGRQDQILEPKYADQFLDVLPDARLVWLEGCGHCGHLEKPRETADAILGFINGGGAASDGRAGGAFVADGVFYAELNELLVRELAEDGYSGVEVRQTPMRTEIIIRATRTQNVLGEKGRRIRELTSVVQKRFNFPPETVELYAEKVANRGLCAVAQAESLRYKLLGGLAVRRRGGGAEERQRAGRGREGHGAASDGGRRRCWRQQLPGSQARELLQEQLL</sequence>
<dbReference type="OrthoDB" id="6431331at2759"/>
<evidence type="ECO:0000256" key="1">
    <source>
        <dbReference type="ARBA" id="ARBA00010761"/>
    </source>
</evidence>
<evidence type="ECO:0000256" key="4">
    <source>
        <dbReference type="ARBA" id="ARBA00023274"/>
    </source>
</evidence>
<dbReference type="AlphaFoldDB" id="A0A0D2MHV2"/>
<dbReference type="Pfam" id="PF07650">
    <property type="entry name" value="KH_2"/>
    <property type="match status" value="1"/>
</dbReference>
<evidence type="ECO:0000256" key="5">
    <source>
        <dbReference type="ARBA" id="ARBA00035473"/>
    </source>
</evidence>
<dbReference type="InterPro" id="IPR004087">
    <property type="entry name" value="KH_dom"/>
</dbReference>
<proteinExistence type="inferred from homology"/>
<dbReference type="GO" id="GO:0003723">
    <property type="term" value="F:RNA binding"/>
    <property type="evidence" value="ECO:0007669"/>
    <property type="project" value="UniProtKB-UniRule"/>
</dbReference>
<dbReference type="PROSITE" id="PS50823">
    <property type="entry name" value="KH_TYPE_2"/>
    <property type="match status" value="1"/>
</dbReference>
<dbReference type="Gene3D" id="3.40.50.1820">
    <property type="entry name" value="alpha/beta hydrolase"/>
    <property type="match status" value="1"/>
</dbReference>
<dbReference type="InterPro" id="IPR009019">
    <property type="entry name" value="KH_sf_prok-type"/>
</dbReference>
<feature type="region of interest" description="Disordered" evidence="7">
    <location>
        <begin position="384"/>
        <end position="410"/>
    </location>
</feature>
<dbReference type="FunFam" id="3.30.300.20:FF:000006">
    <property type="entry name" value="40S ribosomal protein S3"/>
    <property type="match status" value="1"/>
</dbReference>
<reference evidence="9 10" key="1">
    <citation type="journal article" date="2013" name="BMC Genomics">
        <title>Reconstruction of the lipid metabolism for the microalga Monoraphidium neglectum from its genome sequence reveals characteristics suitable for biofuel production.</title>
        <authorList>
            <person name="Bogen C."/>
            <person name="Al-Dilaimi A."/>
            <person name="Albersmeier A."/>
            <person name="Wichmann J."/>
            <person name="Grundmann M."/>
            <person name="Rupp O."/>
            <person name="Lauersen K.J."/>
            <person name="Blifernez-Klassen O."/>
            <person name="Kalinowski J."/>
            <person name="Goesmann A."/>
            <person name="Mussgnug J.H."/>
            <person name="Kruse O."/>
        </authorList>
    </citation>
    <scope>NUCLEOTIDE SEQUENCE [LARGE SCALE GENOMIC DNA]</scope>
    <source>
        <strain evidence="9 10">SAG 48.87</strain>
    </source>
</reference>
<organism evidence="9 10">
    <name type="scientific">Monoraphidium neglectum</name>
    <dbReference type="NCBI Taxonomy" id="145388"/>
    <lineage>
        <taxon>Eukaryota</taxon>
        <taxon>Viridiplantae</taxon>
        <taxon>Chlorophyta</taxon>
        <taxon>core chlorophytes</taxon>
        <taxon>Chlorophyceae</taxon>
        <taxon>CS clade</taxon>
        <taxon>Sphaeropleales</taxon>
        <taxon>Selenastraceae</taxon>
        <taxon>Monoraphidium</taxon>
    </lineage>
</organism>
<dbReference type="Pfam" id="PF12697">
    <property type="entry name" value="Abhydrolase_6"/>
    <property type="match status" value="1"/>
</dbReference>
<dbReference type="KEGG" id="mng:MNEG_7694"/>
<dbReference type="InterPro" id="IPR004044">
    <property type="entry name" value="KH_dom_type_2"/>
</dbReference>
<dbReference type="Gene3D" id="3.30.300.20">
    <property type="match status" value="1"/>
</dbReference>
<keyword evidence="3 9" id="KW-0689">Ribosomal protein</keyword>
<dbReference type="PANTHER" id="PTHR43689">
    <property type="entry name" value="HYDROLASE"/>
    <property type="match status" value="1"/>
</dbReference>
<dbReference type="STRING" id="145388.A0A0D2MHV2"/>
<dbReference type="GO" id="GO:1990904">
    <property type="term" value="C:ribonucleoprotein complex"/>
    <property type="evidence" value="ECO:0007669"/>
    <property type="project" value="UniProtKB-KW"/>
</dbReference>
<gene>
    <name evidence="9" type="ORF">MNEG_7694</name>
</gene>
<keyword evidence="2 6" id="KW-0694">RNA-binding</keyword>
<feature type="compositionally biased region" description="Basic and acidic residues" evidence="7">
    <location>
        <begin position="384"/>
        <end position="399"/>
    </location>
</feature>
<dbReference type="SMART" id="SM00322">
    <property type="entry name" value="KH"/>
    <property type="match status" value="1"/>
</dbReference>
<name>A0A0D2MHV2_9CHLO</name>
<evidence type="ECO:0000256" key="6">
    <source>
        <dbReference type="PROSITE-ProRule" id="PRU00118"/>
    </source>
</evidence>
<evidence type="ECO:0000256" key="3">
    <source>
        <dbReference type="ARBA" id="ARBA00022980"/>
    </source>
</evidence>
<comment type="similarity">
    <text evidence="1">Belongs to the universal ribosomal protein uS3 family.</text>
</comment>
<keyword evidence="4" id="KW-0687">Ribonucleoprotein</keyword>
<dbReference type="EMBL" id="KK101606">
    <property type="protein sequence ID" value="KIZ00267.1"/>
    <property type="molecule type" value="Genomic_DNA"/>
</dbReference>
<evidence type="ECO:0000256" key="2">
    <source>
        <dbReference type="ARBA" id="ARBA00022884"/>
    </source>
</evidence>
<evidence type="ECO:0000259" key="8">
    <source>
        <dbReference type="PROSITE" id="PS50823"/>
    </source>
</evidence>
<dbReference type="InterPro" id="IPR029058">
    <property type="entry name" value="AB_hydrolase_fold"/>
</dbReference>
<evidence type="ECO:0000313" key="9">
    <source>
        <dbReference type="EMBL" id="KIZ00267.1"/>
    </source>
</evidence>
<dbReference type="SUPFAM" id="SSF54814">
    <property type="entry name" value="Prokaryotic type KH domain (KH-domain type II)"/>
    <property type="match status" value="1"/>
</dbReference>
<dbReference type="GeneID" id="25740570"/>
<dbReference type="PANTHER" id="PTHR43689:SF8">
    <property type="entry name" value="ALPHA_BETA-HYDROLASES SUPERFAMILY PROTEIN"/>
    <property type="match status" value="1"/>
</dbReference>
<evidence type="ECO:0000313" key="10">
    <source>
        <dbReference type="Proteomes" id="UP000054498"/>
    </source>
</evidence>